<evidence type="ECO:0000313" key="2">
    <source>
        <dbReference type="Proteomes" id="UP001497472"/>
    </source>
</evidence>
<gene>
    <name evidence="1" type="ORF">LNINA_LOCUS1879</name>
</gene>
<accession>A0AAV1IXS3</accession>
<sequence>MAKVRHDIKSEHGIRVKCGIKGESRYQDDSPIYLVMEDDYDHSGRWLNCDCPSVSEPRGSMRASGPINGGWRGAPDAAGAIYSSTHLQHCACVHHYR</sequence>
<keyword evidence="2" id="KW-1185">Reference proteome</keyword>
<organism evidence="1 2">
    <name type="scientific">Leptosia nina</name>
    <dbReference type="NCBI Taxonomy" id="320188"/>
    <lineage>
        <taxon>Eukaryota</taxon>
        <taxon>Metazoa</taxon>
        <taxon>Ecdysozoa</taxon>
        <taxon>Arthropoda</taxon>
        <taxon>Hexapoda</taxon>
        <taxon>Insecta</taxon>
        <taxon>Pterygota</taxon>
        <taxon>Neoptera</taxon>
        <taxon>Endopterygota</taxon>
        <taxon>Lepidoptera</taxon>
        <taxon>Glossata</taxon>
        <taxon>Ditrysia</taxon>
        <taxon>Papilionoidea</taxon>
        <taxon>Pieridae</taxon>
        <taxon>Pierinae</taxon>
        <taxon>Leptosia</taxon>
    </lineage>
</organism>
<name>A0AAV1IXS3_9NEOP</name>
<evidence type="ECO:0000313" key="1">
    <source>
        <dbReference type="EMBL" id="CAK1541933.1"/>
    </source>
</evidence>
<reference evidence="1 2" key="1">
    <citation type="submission" date="2023-11" db="EMBL/GenBank/DDBJ databases">
        <authorList>
            <person name="Okamura Y."/>
        </authorList>
    </citation>
    <scope>NUCLEOTIDE SEQUENCE [LARGE SCALE GENOMIC DNA]</scope>
</reference>
<dbReference type="AlphaFoldDB" id="A0AAV1IXS3"/>
<proteinExistence type="predicted"/>
<comment type="caution">
    <text evidence="1">The sequence shown here is derived from an EMBL/GenBank/DDBJ whole genome shotgun (WGS) entry which is preliminary data.</text>
</comment>
<protein>
    <submittedName>
        <fullName evidence="1">Uncharacterized protein</fullName>
    </submittedName>
</protein>
<dbReference type="EMBL" id="CAVLEF010000003">
    <property type="protein sequence ID" value="CAK1541933.1"/>
    <property type="molecule type" value="Genomic_DNA"/>
</dbReference>
<dbReference type="Proteomes" id="UP001497472">
    <property type="component" value="Unassembled WGS sequence"/>
</dbReference>